<protein>
    <submittedName>
        <fullName evidence="1">Uncharacterized protein</fullName>
    </submittedName>
</protein>
<dbReference type="RefSeq" id="WP_380722301.1">
    <property type="nucleotide sequence ID" value="NZ_JBHTLK010000032.1"/>
</dbReference>
<proteinExistence type="predicted"/>
<reference evidence="2" key="1">
    <citation type="journal article" date="2019" name="Int. J. Syst. Evol. Microbiol.">
        <title>The Global Catalogue of Microorganisms (GCM) 10K type strain sequencing project: providing services to taxonomists for standard genome sequencing and annotation.</title>
        <authorList>
            <consortium name="The Broad Institute Genomics Platform"/>
            <consortium name="The Broad Institute Genome Sequencing Center for Infectious Disease"/>
            <person name="Wu L."/>
            <person name="Ma J."/>
        </authorList>
    </citation>
    <scope>NUCLEOTIDE SEQUENCE [LARGE SCALE GENOMIC DNA]</scope>
    <source>
        <strain evidence="2">CCUG 60214</strain>
    </source>
</reference>
<organism evidence="1 2">
    <name type="scientific">Saccharothrix hoggarensis</name>
    <dbReference type="NCBI Taxonomy" id="913853"/>
    <lineage>
        <taxon>Bacteria</taxon>
        <taxon>Bacillati</taxon>
        <taxon>Actinomycetota</taxon>
        <taxon>Actinomycetes</taxon>
        <taxon>Pseudonocardiales</taxon>
        <taxon>Pseudonocardiaceae</taxon>
        <taxon>Saccharothrix</taxon>
    </lineage>
</organism>
<dbReference type="Proteomes" id="UP001597168">
    <property type="component" value="Unassembled WGS sequence"/>
</dbReference>
<accession>A0ABW3QR39</accession>
<keyword evidence="2" id="KW-1185">Reference proteome</keyword>
<sequence length="62" mass="6921">MTAIPADHDSATLVLICDHCGRAYDSEDAHTVWRLLWTSAVGDGWRGRDRAIGPHWCRRCAA</sequence>
<gene>
    <name evidence="1" type="ORF">ACFQ3T_09170</name>
</gene>
<dbReference type="EMBL" id="JBHTLK010000032">
    <property type="protein sequence ID" value="MFD1147293.1"/>
    <property type="molecule type" value="Genomic_DNA"/>
</dbReference>
<evidence type="ECO:0000313" key="2">
    <source>
        <dbReference type="Proteomes" id="UP001597168"/>
    </source>
</evidence>
<comment type="caution">
    <text evidence="1">The sequence shown here is derived from an EMBL/GenBank/DDBJ whole genome shotgun (WGS) entry which is preliminary data.</text>
</comment>
<evidence type="ECO:0000313" key="1">
    <source>
        <dbReference type="EMBL" id="MFD1147293.1"/>
    </source>
</evidence>
<name>A0ABW3QR39_9PSEU</name>